<accession>A0A645ERQ3</accession>
<proteinExistence type="predicted"/>
<evidence type="ECO:0000313" key="1">
    <source>
        <dbReference type="EMBL" id="MPN03952.1"/>
    </source>
</evidence>
<comment type="caution">
    <text evidence="1">The sequence shown here is derived from an EMBL/GenBank/DDBJ whole genome shotgun (WGS) entry which is preliminary data.</text>
</comment>
<sequence length="170" mass="19443">MRFPLHRIASGIIVISRNIQHIKTRRCRFVRRIRVRGFVHSRAHKRRYQIKHRAAHAVKHAVIVVCSSAFFVVHPFPLGGGVDDHQVQPGGDRSIAVKVMQIFHHFALDLKSFCFCRFRYFVSDGVHNHTRVVKIPVYHSENIGSVILAPTRGIIELVLVVEPHIPGLLD</sequence>
<gene>
    <name evidence="1" type="ORF">SDC9_151187</name>
</gene>
<dbReference type="AlphaFoldDB" id="A0A645ERQ3"/>
<organism evidence="1">
    <name type="scientific">bioreactor metagenome</name>
    <dbReference type="NCBI Taxonomy" id="1076179"/>
    <lineage>
        <taxon>unclassified sequences</taxon>
        <taxon>metagenomes</taxon>
        <taxon>ecological metagenomes</taxon>
    </lineage>
</organism>
<protein>
    <submittedName>
        <fullName evidence="1">Uncharacterized protein</fullName>
    </submittedName>
</protein>
<reference evidence="1" key="1">
    <citation type="submission" date="2019-08" db="EMBL/GenBank/DDBJ databases">
        <authorList>
            <person name="Kucharzyk K."/>
            <person name="Murdoch R.W."/>
            <person name="Higgins S."/>
            <person name="Loffler F."/>
        </authorList>
    </citation>
    <scope>NUCLEOTIDE SEQUENCE</scope>
</reference>
<dbReference type="EMBL" id="VSSQ01049873">
    <property type="protein sequence ID" value="MPN03952.1"/>
    <property type="molecule type" value="Genomic_DNA"/>
</dbReference>
<name>A0A645ERQ3_9ZZZZ</name>